<accession>A0ABN9LYD6</accession>
<reference evidence="1" key="1">
    <citation type="submission" date="2023-07" db="EMBL/GenBank/DDBJ databases">
        <authorList>
            <person name="Stuckert A."/>
        </authorList>
    </citation>
    <scope>NUCLEOTIDE SEQUENCE</scope>
</reference>
<gene>
    <name evidence="1" type="ORF">RIMI_LOCUS13584253</name>
</gene>
<comment type="caution">
    <text evidence="1">The sequence shown here is derived from an EMBL/GenBank/DDBJ whole genome shotgun (WGS) entry which is preliminary data.</text>
</comment>
<evidence type="ECO:0000313" key="2">
    <source>
        <dbReference type="Proteomes" id="UP001176940"/>
    </source>
</evidence>
<sequence>MLCPPETAYSVASALTSSMDHRGTFTDGSYSCCGEGPPGTPCARNPGFVTMSGRCAKWNDCGNKYCWLQRYSDGDDTTTKL</sequence>
<evidence type="ECO:0000313" key="1">
    <source>
        <dbReference type="EMBL" id="CAJ0951722.1"/>
    </source>
</evidence>
<organism evidence="1 2">
    <name type="scientific">Ranitomeya imitator</name>
    <name type="common">mimic poison frog</name>
    <dbReference type="NCBI Taxonomy" id="111125"/>
    <lineage>
        <taxon>Eukaryota</taxon>
        <taxon>Metazoa</taxon>
        <taxon>Chordata</taxon>
        <taxon>Craniata</taxon>
        <taxon>Vertebrata</taxon>
        <taxon>Euteleostomi</taxon>
        <taxon>Amphibia</taxon>
        <taxon>Batrachia</taxon>
        <taxon>Anura</taxon>
        <taxon>Neobatrachia</taxon>
        <taxon>Hyloidea</taxon>
        <taxon>Dendrobatidae</taxon>
        <taxon>Dendrobatinae</taxon>
        <taxon>Ranitomeya</taxon>
    </lineage>
</organism>
<dbReference type="EMBL" id="CAUEEQ010033758">
    <property type="protein sequence ID" value="CAJ0951722.1"/>
    <property type="molecule type" value="Genomic_DNA"/>
</dbReference>
<proteinExistence type="predicted"/>
<protein>
    <submittedName>
        <fullName evidence="1">Uncharacterized protein</fullName>
    </submittedName>
</protein>
<dbReference type="Proteomes" id="UP001176940">
    <property type="component" value="Unassembled WGS sequence"/>
</dbReference>
<keyword evidence="2" id="KW-1185">Reference proteome</keyword>
<name>A0ABN9LYD6_9NEOB</name>